<gene>
    <name evidence="3" type="ORF">IAQ67_24485</name>
</gene>
<dbReference type="NCBIfam" id="TIGR01426">
    <property type="entry name" value="MGT"/>
    <property type="match status" value="1"/>
</dbReference>
<dbReference type="InterPro" id="IPR050426">
    <property type="entry name" value="Glycosyltransferase_28"/>
</dbReference>
<dbReference type="Gene3D" id="3.40.50.2000">
    <property type="entry name" value="Glycogen Phosphorylase B"/>
    <property type="match status" value="2"/>
</dbReference>
<dbReference type="PANTHER" id="PTHR48050:SF13">
    <property type="entry name" value="STEROL 3-BETA-GLUCOSYLTRANSFERASE UGT80A2"/>
    <property type="match status" value="1"/>
</dbReference>
<reference evidence="3 4" key="1">
    <citation type="submission" date="2020-09" db="EMBL/GenBank/DDBJ databases">
        <title>Characterization of Paenibacillus peoriae strain ZF390 with broad-spectrum antimicrobial activity as a potential biocontrol agent.</title>
        <authorList>
            <person name="Li L."/>
            <person name="Zhao Y."/>
            <person name="Li B."/>
            <person name="Xie X."/>
        </authorList>
    </citation>
    <scope>NUCLEOTIDE SEQUENCE [LARGE SCALE GENOMIC DNA]</scope>
    <source>
        <strain evidence="3 4">ZF390</strain>
    </source>
</reference>
<accession>A0A7H0Y748</accession>
<keyword evidence="2 3" id="KW-0808">Transferase</keyword>
<dbReference type="GO" id="GO:0016758">
    <property type="term" value="F:hexosyltransferase activity"/>
    <property type="evidence" value="ECO:0007669"/>
    <property type="project" value="InterPro"/>
</dbReference>
<proteinExistence type="inferred from homology"/>
<dbReference type="PANTHER" id="PTHR48050">
    <property type="entry name" value="STEROL 3-BETA-GLUCOSYLTRANSFERASE"/>
    <property type="match status" value="1"/>
</dbReference>
<protein>
    <submittedName>
        <fullName evidence="3">Glycosyl transferase</fullName>
    </submittedName>
</protein>
<organism evidence="3 4">
    <name type="scientific">Paenibacillus peoriae</name>
    <dbReference type="NCBI Taxonomy" id="59893"/>
    <lineage>
        <taxon>Bacteria</taxon>
        <taxon>Bacillati</taxon>
        <taxon>Bacillota</taxon>
        <taxon>Bacilli</taxon>
        <taxon>Bacillales</taxon>
        <taxon>Paenibacillaceae</taxon>
        <taxon>Paenibacillus</taxon>
    </lineage>
</organism>
<sequence>MARVLVVITPAEGHVNPTLGLVKRLVDSGEDVDYVCTEEYRTRIQQTGAQMITYPFVDDAFSKDSDLKPAEYKHHYQFVYMMVKGMILPIIPEVLRVIENRTYDYLIYDSLMGWGGTIIAEKLGIPAVCSIASFAFVEPLGSGQGMNDNDPEVKKLYTATMQITHQLANELQVEAPAIEKIAPHGGRLRIVYTSRYFQPQAEKLDHSFIFTGPSIVPRKDAPSFPFEQLRVLHPQAVYISMGTILNKDLEFYKLCFAAFRDLPVQFVLSSGNYTDMEPLAPCIPDNFIIKPYIPQLEMLQHVDAFVTHAGMNSTSEALYYNVPQVMIPLTSDQPIVASRVQELGAGVVVDKNKLTPASLRAALLEVLSHPTYKEKAYVIGESLRQAGGYRHAADTIMSHFSTIEK</sequence>
<dbReference type="GO" id="GO:0008194">
    <property type="term" value="F:UDP-glycosyltransferase activity"/>
    <property type="evidence" value="ECO:0007669"/>
    <property type="project" value="InterPro"/>
</dbReference>
<dbReference type="SUPFAM" id="SSF53756">
    <property type="entry name" value="UDP-Glycosyltransferase/glycogen phosphorylase"/>
    <property type="match status" value="1"/>
</dbReference>
<dbReference type="InterPro" id="IPR002213">
    <property type="entry name" value="UDP_glucos_trans"/>
</dbReference>
<dbReference type="GO" id="GO:0017000">
    <property type="term" value="P:antibiotic biosynthetic process"/>
    <property type="evidence" value="ECO:0007669"/>
    <property type="project" value="UniProtKB-ARBA"/>
</dbReference>
<evidence type="ECO:0000256" key="2">
    <source>
        <dbReference type="ARBA" id="ARBA00022679"/>
    </source>
</evidence>
<dbReference type="Pfam" id="PF00201">
    <property type="entry name" value="UDPGT"/>
    <property type="match status" value="1"/>
</dbReference>
<dbReference type="Proteomes" id="UP000516384">
    <property type="component" value="Chromosome"/>
</dbReference>
<name>A0A7H0Y748_9BACL</name>
<dbReference type="CDD" id="cd03784">
    <property type="entry name" value="GT1_Gtf-like"/>
    <property type="match status" value="1"/>
</dbReference>
<dbReference type="FunFam" id="3.40.50.2000:FF:000072">
    <property type="entry name" value="Glycosyl transferase"/>
    <property type="match status" value="1"/>
</dbReference>
<evidence type="ECO:0000313" key="3">
    <source>
        <dbReference type="EMBL" id="QNR66906.1"/>
    </source>
</evidence>
<comment type="similarity">
    <text evidence="1">Belongs to the UDP-glycosyltransferase family.</text>
</comment>
<dbReference type="EMBL" id="CP061172">
    <property type="protein sequence ID" value="QNR66906.1"/>
    <property type="molecule type" value="Genomic_DNA"/>
</dbReference>
<dbReference type="AlphaFoldDB" id="A0A7H0Y748"/>
<dbReference type="RefSeq" id="WP_190298019.1">
    <property type="nucleotide sequence ID" value="NZ_CP061172.1"/>
</dbReference>
<evidence type="ECO:0000256" key="1">
    <source>
        <dbReference type="ARBA" id="ARBA00009995"/>
    </source>
</evidence>
<evidence type="ECO:0000313" key="4">
    <source>
        <dbReference type="Proteomes" id="UP000516384"/>
    </source>
</evidence>
<dbReference type="InterPro" id="IPR006326">
    <property type="entry name" value="UDPGT_MGT-like"/>
</dbReference>